<dbReference type="InterPro" id="IPR050707">
    <property type="entry name" value="HTH_MetabolicPath_Reg"/>
</dbReference>
<dbReference type="InterPro" id="IPR005471">
    <property type="entry name" value="Tscrpt_reg_IclR_N"/>
</dbReference>
<feature type="domain" description="HTH iclR-type" evidence="4">
    <location>
        <begin position="5"/>
        <end position="67"/>
    </location>
</feature>
<dbReference type="PANTHER" id="PTHR30136:SF23">
    <property type="entry name" value="DNA-BINDING TRANSCRIPTIONAL ACTIVATOR MHPR"/>
    <property type="match status" value="1"/>
</dbReference>
<evidence type="ECO:0000256" key="2">
    <source>
        <dbReference type="ARBA" id="ARBA00023125"/>
    </source>
</evidence>
<dbReference type="SUPFAM" id="SSF46785">
    <property type="entry name" value="Winged helix' DNA-binding domain"/>
    <property type="match status" value="1"/>
</dbReference>
<dbReference type="SMART" id="SM00346">
    <property type="entry name" value="HTH_ICLR"/>
    <property type="match status" value="1"/>
</dbReference>
<keyword evidence="1" id="KW-0805">Transcription regulation</keyword>
<evidence type="ECO:0000259" key="4">
    <source>
        <dbReference type="PROSITE" id="PS51077"/>
    </source>
</evidence>
<dbReference type="InterPro" id="IPR036388">
    <property type="entry name" value="WH-like_DNA-bd_sf"/>
</dbReference>
<dbReference type="RefSeq" id="WP_234253351.1">
    <property type="nucleotide sequence ID" value="NZ_JABFTV010000003.1"/>
</dbReference>
<dbReference type="Gene3D" id="3.30.450.40">
    <property type="match status" value="1"/>
</dbReference>
<sequence>MPKTIRALDRGLRVLTAIGQADEPLGLAALHQMTGLEKSTLLRILATLSERGWVTQGLADRRYRLARRMTALGERQTTVELMAELALPTLRELHDVFGWPSDLCIQEGAAMRVIESSRSLGGRVMHCNVLDFTPCLLRSAVGRAYLASCDEAQRERLLRKLLALGGPVAELASNRSFLRGLLAEADGLGHSRRVPGERFMASGREAAHDAIAVPIRVGSEVSACLSLVYFSGAQDVDEAVLSRGLRRAATRLSAAYAAHRCM</sequence>
<dbReference type="PROSITE" id="PS51078">
    <property type="entry name" value="ICLR_ED"/>
    <property type="match status" value="1"/>
</dbReference>
<evidence type="ECO:0000313" key="6">
    <source>
        <dbReference type="EMBL" id="MCE8023910.1"/>
    </source>
</evidence>
<organism evidence="6 7">
    <name type="scientific">Billgrantia aerodenitrificans</name>
    <dbReference type="NCBI Taxonomy" id="2733483"/>
    <lineage>
        <taxon>Bacteria</taxon>
        <taxon>Pseudomonadati</taxon>
        <taxon>Pseudomonadota</taxon>
        <taxon>Gammaproteobacteria</taxon>
        <taxon>Oceanospirillales</taxon>
        <taxon>Halomonadaceae</taxon>
        <taxon>Billgrantia</taxon>
    </lineage>
</organism>
<dbReference type="Gene3D" id="1.10.10.10">
    <property type="entry name" value="Winged helix-like DNA-binding domain superfamily/Winged helix DNA-binding domain"/>
    <property type="match status" value="1"/>
</dbReference>
<evidence type="ECO:0000313" key="7">
    <source>
        <dbReference type="Proteomes" id="UP001320272"/>
    </source>
</evidence>
<dbReference type="EMBL" id="JABFTV010000003">
    <property type="protein sequence ID" value="MCE8023910.1"/>
    <property type="molecule type" value="Genomic_DNA"/>
</dbReference>
<keyword evidence="7" id="KW-1185">Reference proteome</keyword>
<reference evidence="6 7" key="1">
    <citation type="journal article" date="2021" name="Front. Microbiol.">
        <title>Aerobic Denitrification and Heterotrophic Sulfur Oxidation in the Genus Halomonas Revealed by Six Novel Species Characterizations and Genome-Based Analysis.</title>
        <authorList>
            <person name="Wang L."/>
            <person name="Shao Z."/>
        </authorList>
    </citation>
    <scope>NUCLEOTIDE SEQUENCE [LARGE SCALE GENOMIC DNA]</scope>
    <source>
        <strain evidence="6 7">MCCC 1A11058</strain>
    </source>
</reference>
<dbReference type="Proteomes" id="UP001320272">
    <property type="component" value="Unassembled WGS sequence"/>
</dbReference>
<dbReference type="InterPro" id="IPR036390">
    <property type="entry name" value="WH_DNA-bd_sf"/>
</dbReference>
<proteinExistence type="predicted"/>
<dbReference type="PANTHER" id="PTHR30136">
    <property type="entry name" value="HELIX-TURN-HELIX TRANSCRIPTIONAL REGULATOR, ICLR FAMILY"/>
    <property type="match status" value="1"/>
</dbReference>
<dbReference type="PROSITE" id="PS51077">
    <property type="entry name" value="HTH_ICLR"/>
    <property type="match status" value="1"/>
</dbReference>
<keyword evidence="2" id="KW-0238">DNA-binding</keyword>
<keyword evidence="3" id="KW-0804">Transcription</keyword>
<feature type="domain" description="IclR-ED" evidence="5">
    <location>
        <begin position="68"/>
        <end position="258"/>
    </location>
</feature>
<evidence type="ECO:0000259" key="5">
    <source>
        <dbReference type="PROSITE" id="PS51078"/>
    </source>
</evidence>
<gene>
    <name evidence="6" type="ORF">HOP59_07185</name>
</gene>
<dbReference type="Pfam" id="PF09339">
    <property type="entry name" value="HTH_IclR"/>
    <property type="match status" value="1"/>
</dbReference>
<accession>A0ABS9AQ85</accession>
<evidence type="ECO:0000256" key="1">
    <source>
        <dbReference type="ARBA" id="ARBA00023015"/>
    </source>
</evidence>
<dbReference type="InterPro" id="IPR014757">
    <property type="entry name" value="Tscrpt_reg_IclR_C"/>
</dbReference>
<dbReference type="SUPFAM" id="SSF55781">
    <property type="entry name" value="GAF domain-like"/>
    <property type="match status" value="1"/>
</dbReference>
<name>A0ABS9AQ85_9GAMM</name>
<dbReference type="InterPro" id="IPR029016">
    <property type="entry name" value="GAF-like_dom_sf"/>
</dbReference>
<comment type="caution">
    <text evidence="6">The sequence shown here is derived from an EMBL/GenBank/DDBJ whole genome shotgun (WGS) entry which is preliminary data.</text>
</comment>
<evidence type="ECO:0000256" key="3">
    <source>
        <dbReference type="ARBA" id="ARBA00023163"/>
    </source>
</evidence>
<protein>
    <submittedName>
        <fullName evidence="6">Helix-turn-helix domain-containing protein</fullName>
    </submittedName>
</protein>